<gene>
    <name evidence="1" type="ORF">CHS0354_013265</name>
</gene>
<proteinExistence type="predicted"/>
<sequence length="182" mass="19914">MLNLFNLPYLLASTENLHAYKENQSLQIVSLSLTRQLGTILIAIVVIVVCAGVEATVEDFQVNVGVEAVVEDFRVSIGVESAVENFRVNVGVKAAVANIVEAAVEDFRMSVGVETAVEALQLAIGTSKATQSQGALLYPAQPYDSPADRHFINVRIYSYGFFKEYILYDLHALARRTIACMI</sequence>
<evidence type="ECO:0000313" key="1">
    <source>
        <dbReference type="EMBL" id="KAK3594635.1"/>
    </source>
</evidence>
<organism evidence="1 2">
    <name type="scientific">Potamilus streckersoni</name>
    <dbReference type="NCBI Taxonomy" id="2493646"/>
    <lineage>
        <taxon>Eukaryota</taxon>
        <taxon>Metazoa</taxon>
        <taxon>Spiralia</taxon>
        <taxon>Lophotrochozoa</taxon>
        <taxon>Mollusca</taxon>
        <taxon>Bivalvia</taxon>
        <taxon>Autobranchia</taxon>
        <taxon>Heteroconchia</taxon>
        <taxon>Palaeoheterodonta</taxon>
        <taxon>Unionida</taxon>
        <taxon>Unionoidea</taxon>
        <taxon>Unionidae</taxon>
        <taxon>Ambleminae</taxon>
        <taxon>Lampsilini</taxon>
        <taxon>Potamilus</taxon>
    </lineage>
</organism>
<accession>A0AAE0SMF7</accession>
<dbReference type="EMBL" id="JAEAOA010000805">
    <property type="protein sequence ID" value="KAK3594635.1"/>
    <property type="molecule type" value="Genomic_DNA"/>
</dbReference>
<dbReference type="Proteomes" id="UP001195483">
    <property type="component" value="Unassembled WGS sequence"/>
</dbReference>
<protein>
    <submittedName>
        <fullName evidence="1">Uncharacterized protein</fullName>
    </submittedName>
</protein>
<comment type="caution">
    <text evidence="1">The sequence shown here is derived from an EMBL/GenBank/DDBJ whole genome shotgun (WGS) entry which is preliminary data.</text>
</comment>
<name>A0AAE0SMF7_9BIVA</name>
<evidence type="ECO:0000313" key="2">
    <source>
        <dbReference type="Proteomes" id="UP001195483"/>
    </source>
</evidence>
<reference evidence="1" key="1">
    <citation type="journal article" date="2021" name="Genome Biol. Evol.">
        <title>A High-Quality Reference Genome for a Parasitic Bivalve with Doubly Uniparental Inheritance (Bivalvia: Unionida).</title>
        <authorList>
            <person name="Smith C.H."/>
        </authorList>
    </citation>
    <scope>NUCLEOTIDE SEQUENCE</scope>
    <source>
        <strain evidence="1">CHS0354</strain>
    </source>
</reference>
<keyword evidence="2" id="KW-1185">Reference proteome</keyword>
<dbReference type="AlphaFoldDB" id="A0AAE0SMF7"/>
<reference evidence="1" key="3">
    <citation type="submission" date="2023-05" db="EMBL/GenBank/DDBJ databases">
        <authorList>
            <person name="Smith C.H."/>
        </authorList>
    </citation>
    <scope>NUCLEOTIDE SEQUENCE</scope>
    <source>
        <strain evidence="1">CHS0354</strain>
        <tissue evidence="1">Mantle</tissue>
    </source>
</reference>
<reference evidence="1" key="2">
    <citation type="journal article" date="2021" name="Genome Biol. Evol.">
        <title>Developing a high-quality reference genome for a parasitic bivalve with doubly uniparental inheritance (Bivalvia: Unionida).</title>
        <authorList>
            <person name="Smith C.H."/>
        </authorList>
    </citation>
    <scope>NUCLEOTIDE SEQUENCE</scope>
    <source>
        <strain evidence="1">CHS0354</strain>
        <tissue evidence="1">Mantle</tissue>
    </source>
</reference>